<evidence type="ECO:0000313" key="3">
    <source>
        <dbReference type="Proteomes" id="UP000708208"/>
    </source>
</evidence>
<reference evidence="2" key="1">
    <citation type="submission" date="2021-06" db="EMBL/GenBank/DDBJ databases">
        <authorList>
            <person name="Hodson N. C."/>
            <person name="Mongue J. A."/>
            <person name="Jaron S. K."/>
        </authorList>
    </citation>
    <scope>NUCLEOTIDE SEQUENCE</scope>
</reference>
<comment type="caution">
    <text evidence="2">The sequence shown here is derived from an EMBL/GenBank/DDBJ whole genome shotgun (WGS) entry which is preliminary data.</text>
</comment>
<proteinExistence type="predicted"/>
<dbReference type="EMBL" id="CAJVCH010128918">
    <property type="protein sequence ID" value="CAG7725954.1"/>
    <property type="molecule type" value="Genomic_DNA"/>
</dbReference>
<accession>A0A8J2JVD2</accession>
<name>A0A8J2JVD2_9HEXA</name>
<organism evidence="2 3">
    <name type="scientific">Allacma fusca</name>
    <dbReference type="NCBI Taxonomy" id="39272"/>
    <lineage>
        <taxon>Eukaryota</taxon>
        <taxon>Metazoa</taxon>
        <taxon>Ecdysozoa</taxon>
        <taxon>Arthropoda</taxon>
        <taxon>Hexapoda</taxon>
        <taxon>Collembola</taxon>
        <taxon>Symphypleona</taxon>
        <taxon>Sminthuridae</taxon>
        <taxon>Allacma</taxon>
    </lineage>
</organism>
<protein>
    <submittedName>
        <fullName evidence="2">Uncharacterized protein</fullName>
    </submittedName>
</protein>
<dbReference type="AlphaFoldDB" id="A0A8J2JVD2"/>
<evidence type="ECO:0000313" key="2">
    <source>
        <dbReference type="EMBL" id="CAG7725954.1"/>
    </source>
</evidence>
<evidence type="ECO:0000256" key="1">
    <source>
        <dbReference type="SAM" id="MobiDB-lite"/>
    </source>
</evidence>
<sequence length="538" mass="60491">MSARSYTSERIGMILQDQNGNLLPFIHPKCYPGSTRLQESKKEDSSMQPNAETSNSSSQFPSDDIPVQPSTRKYSVSQKVHLFSCFKLQSTKPKTSSRVLTTTESDNLPKNDFRLEEGLEKYRQSMDVFVKTEVQAARIRHQHEKVKEKILQVSIAAILKYEKFQAYIDLESHMNCQLIKYLPPLPSTFGIFITENRIVVGTISSEGDTETLCDISGFIQFHEDNIIIGTESTERNALNLFSLISSTERSTIMFGALDFTFSAEEMLTLFFLKLFEFLQEKISEEVKKAIIVMSFTISSAERKKVERASRVFNSVTVVSTVFVASLDYAKQTGFFLRLNTDVTSKFILALQYSKNSFLIALLELGHNFVYIKRFVNSSQVCGNFSTEFLAFHEKAVGGESLSKKERSVIHKVYSLAVKKVCKRSTKRSNISGVVVTNPDDIGNKSELLLEVLKEVLSISRKDSSFENIHLSKEPLRIASLWAFSSVASSAVLPADVDVYDISNLLVSETLGSANVSRKCKKVNKGSKLPADFKEENKI</sequence>
<gene>
    <name evidence="2" type="ORF">AFUS01_LOCUS14890</name>
</gene>
<feature type="region of interest" description="Disordered" evidence="1">
    <location>
        <begin position="33"/>
        <end position="71"/>
    </location>
</feature>
<dbReference type="Proteomes" id="UP000708208">
    <property type="component" value="Unassembled WGS sequence"/>
</dbReference>
<keyword evidence="3" id="KW-1185">Reference proteome</keyword>
<feature type="compositionally biased region" description="Polar residues" evidence="1">
    <location>
        <begin position="46"/>
        <end position="61"/>
    </location>
</feature>